<organism evidence="3 4">
    <name type="scientific">Daphnia pulex</name>
    <name type="common">Water flea</name>
    <dbReference type="NCBI Taxonomy" id="6669"/>
    <lineage>
        <taxon>Eukaryota</taxon>
        <taxon>Metazoa</taxon>
        <taxon>Ecdysozoa</taxon>
        <taxon>Arthropoda</taxon>
        <taxon>Crustacea</taxon>
        <taxon>Branchiopoda</taxon>
        <taxon>Diplostraca</taxon>
        <taxon>Cladocera</taxon>
        <taxon>Anomopoda</taxon>
        <taxon>Daphniidae</taxon>
        <taxon>Daphnia</taxon>
    </lineage>
</organism>
<keyword evidence="4" id="KW-1185">Reference proteome</keyword>
<keyword evidence="1" id="KW-0732">Signal</keyword>
<dbReference type="Gene3D" id="3.10.450.10">
    <property type="match status" value="1"/>
</dbReference>
<reference evidence="3 4" key="1">
    <citation type="journal article" date="2011" name="Science">
        <title>The ecoresponsive genome of Daphnia pulex.</title>
        <authorList>
            <person name="Colbourne J.K."/>
            <person name="Pfrender M.E."/>
            <person name="Gilbert D."/>
            <person name="Thomas W.K."/>
            <person name="Tucker A."/>
            <person name="Oakley T.H."/>
            <person name="Tokishita S."/>
            <person name="Aerts A."/>
            <person name="Arnold G.J."/>
            <person name="Basu M.K."/>
            <person name="Bauer D.J."/>
            <person name="Caceres C.E."/>
            <person name="Carmel L."/>
            <person name="Casola C."/>
            <person name="Choi J.H."/>
            <person name="Detter J.C."/>
            <person name="Dong Q."/>
            <person name="Dusheyko S."/>
            <person name="Eads B.D."/>
            <person name="Frohlich T."/>
            <person name="Geiler-Samerotte K.A."/>
            <person name="Gerlach D."/>
            <person name="Hatcher P."/>
            <person name="Jogdeo S."/>
            <person name="Krijgsveld J."/>
            <person name="Kriventseva E.V."/>
            <person name="Kultz D."/>
            <person name="Laforsch C."/>
            <person name="Lindquist E."/>
            <person name="Lopez J."/>
            <person name="Manak J.R."/>
            <person name="Muller J."/>
            <person name="Pangilinan J."/>
            <person name="Patwardhan R.P."/>
            <person name="Pitluck S."/>
            <person name="Pritham E.J."/>
            <person name="Rechtsteiner A."/>
            <person name="Rho M."/>
            <person name="Rogozin I.B."/>
            <person name="Sakarya O."/>
            <person name="Salamov A."/>
            <person name="Schaack S."/>
            <person name="Shapiro H."/>
            <person name="Shiga Y."/>
            <person name="Skalitzky C."/>
            <person name="Smith Z."/>
            <person name="Souvorov A."/>
            <person name="Sung W."/>
            <person name="Tang Z."/>
            <person name="Tsuchiya D."/>
            <person name="Tu H."/>
            <person name="Vos H."/>
            <person name="Wang M."/>
            <person name="Wolf Y.I."/>
            <person name="Yamagata H."/>
            <person name="Yamada T."/>
            <person name="Ye Y."/>
            <person name="Shaw J.R."/>
            <person name="Andrews J."/>
            <person name="Crease T.J."/>
            <person name="Tang H."/>
            <person name="Lucas S.M."/>
            <person name="Robertson H.M."/>
            <person name="Bork P."/>
            <person name="Koonin E.V."/>
            <person name="Zdobnov E.M."/>
            <person name="Grigoriev I.V."/>
            <person name="Lynch M."/>
            <person name="Boore J.L."/>
        </authorList>
    </citation>
    <scope>NUCLEOTIDE SEQUENCE [LARGE SCALE GENOMIC DNA]</scope>
</reference>
<evidence type="ECO:0000256" key="1">
    <source>
        <dbReference type="SAM" id="SignalP"/>
    </source>
</evidence>
<dbReference type="CDD" id="cd00042">
    <property type="entry name" value="CY"/>
    <property type="match status" value="1"/>
</dbReference>
<protein>
    <recommendedName>
        <fullName evidence="2">Cystatin domain-containing protein</fullName>
    </recommendedName>
</protein>
<sequence>MKTALLFLMLLVFGTLAMHIDVDKDEFWEDSDIEYLNSEVYDSDSLIEMMKEQHIQLIDASTMSSTTASNNIYQFLPSTTPKKIVTPSIGTWNSVNTGNTLNTGNSMNSGNSMNTVSNSWQETVSKSQKAILSEAFFKVYKELTSSYQQDGVTSAFPPLSCQTVVIEQKMCFICPPAFGILRMFDSRCNWIPAVKSAVETLNKDKFQLMSDDVYEDLRQIYAKLQMNSPAESTIGETQLDFPVIFSKQPKMPIASGYSIVLPDDPAVTKMADFAVKELTYNIKTVKSSYVFNGITSAEKQIGAGANYRINLDFIDKNNSKHLYCSVEVSQSLAALDISSLTSHVCI</sequence>
<feature type="domain" description="Cystatin" evidence="2">
    <location>
        <begin position="260"/>
        <end position="321"/>
    </location>
</feature>
<dbReference type="OrthoDB" id="10616399at2759"/>
<gene>
    <name evidence="3" type="ORF">DAPPUDRAFT_300137</name>
</gene>
<dbReference type="Pfam" id="PF00031">
    <property type="entry name" value="Cystatin"/>
    <property type="match status" value="1"/>
</dbReference>
<evidence type="ECO:0000259" key="2">
    <source>
        <dbReference type="Pfam" id="PF00031"/>
    </source>
</evidence>
<dbReference type="AlphaFoldDB" id="E9FR51"/>
<proteinExistence type="predicted"/>
<feature type="chain" id="PRO_5018534057" description="Cystatin domain-containing protein" evidence="1">
    <location>
        <begin position="18"/>
        <end position="346"/>
    </location>
</feature>
<dbReference type="Proteomes" id="UP000000305">
    <property type="component" value="Unassembled WGS sequence"/>
</dbReference>
<dbReference type="SUPFAM" id="SSF54403">
    <property type="entry name" value="Cystatin/monellin"/>
    <property type="match status" value="1"/>
</dbReference>
<dbReference type="InterPro" id="IPR046350">
    <property type="entry name" value="Cystatin_sf"/>
</dbReference>
<dbReference type="InterPro" id="IPR000010">
    <property type="entry name" value="Cystatin_dom"/>
</dbReference>
<dbReference type="KEGG" id="dpx:DAPPUDRAFT_300137"/>
<dbReference type="InParanoid" id="E9FR51"/>
<evidence type="ECO:0000313" key="3">
    <source>
        <dbReference type="EMBL" id="EFX90101.1"/>
    </source>
</evidence>
<feature type="signal peptide" evidence="1">
    <location>
        <begin position="1"/>
        <end position="17"/>
    </location>
</feature>
<name>E9FR51_DAPPU</name>
<dbReference type="GO" id="GO:0004869">
    <property type="term" value="F:cysteine-type endopeptidase inhibitor activity"/>
    <property type="evidence" value="ECO:0007669"/>
    <property type="project" value="InterPro"/>
</dbReference>
<dbReference type="EMBL" id="GL732523">
    <property type="protein sequence ID" value="EFX90101.1"/>
    <property type="molecule type" value="Genomic_DNA"/>
</dbReference>
<accession>E9FR51</accession>
<dbReference type="HOGENOM" id="CLU_802289_0_0_1"/>
<evidence type="ECO:0000313" key="4">
    <source>
        <dbReference type="Proteomes" id="UP000000305"/>
    </source>
</evidence>